<reference evidence="3 6" key="1">
    <citation type="submission" date="2017-07" db="EMBL/GenBank/DDBJ databases">
        <title>Complete Genome Sequence of the cosmetic ferment Vitreoscilla filiformis (ATCC15551).</title>
        <authorList>
            <person name="Contreras S."/>
            <person name="Sagory-Zalkind P."/>
            <person name="Blanquart H."/>
            <person name="Iltis A."/>
            <person name="Morand S.C."/>
        </authorList>
    </citation>
    <scope>NUCLEOTIDE SEQUENCE [LARGE SCALE GENOMIC DNA]</scope>
    <source>
        <strain evidence="3 6">ATCC 15551</strain>
    </source>
</reference>
<dbReference type="KEGG" id="vff:VITFI_CDS1522"/>
<evidence type="ECO:0000313" key="6">
    <source>
        <dbReference type="Proteomes" id="UP000199729"/>
    </source>
</evidence>
<feature type="domain" description="KilA-N" evidence="1">
    <location>
        <begin position="1"/>
        <end position="131"/>
    </location>
</feature>
<dbReference type="InterPro" id="IPR018004">
    <property type="entry name" value="KilA/APSES_HTH"/>
</dbReference>
<evidence type="ECO:0000259" key="1">
    <source>
        <dbReference type="PROSITE" id="PS51301"/>
    </source>
</evidence>
<dbReference type="OrthoDB" id="9178758at2"/>
<dbReference type="RefSeq" id="WP_089415358.1">
    <property type="nucleotide sequence ID" value="NZ_CP022423.1"/>
</dbReference>
<dbReference type="KEGG" id="vff:VITFI_CDS1073"/>
<dbReference type="Pfam" id="PF04383">
    <property type="entry name" value="KilA-N"/>
    <property type="match status" value="1"/>
</dbReference>
<dbReference type="SMART" id="SM01252">
    <property type="entry name" value="KilA-N"/>
    <property type="match status" value="1"/>
</dbReference>
<dbReference type="EMBL" id="CP022423">
    <property type="protein sequence ID" value="ASM76851.1"/>
    <property type="molecule type" value="Genomic_DNA"/>
</dbReference>
<name>A0A221KBS0_VITFI</name>
<dbReference type="KEGG" id="vff:VITFI_CDS0122"/>
<dbReference type="EMBL" id="CP022423">
    <property type="protein sequence ID" value="ASM76425.1"/>
    <property type="molecule type" value="Genomic_DNA"/>
</dbReference>
<evidence type="ECO:0000313" key="4">
    <source>
        <dbReference type="EMBL" id="ASM76851.1"/>
    </source>
</evidence>
<keyword evidence="6" id="KW-1185">Reference proteome</keyword>
<dbReference type="PROSITE" id="PS51301">
    <property type="entry name" value="KILA_N"/>
    <property type="match status" value="1"/>
</dbReference>
<dbReference type="Proteomes" id="UP000199729">
    <property type="component" value="Chromosome"/>
</dbReference>
<proteinExistence type="predicted"/>
<dbReference type="EMBL" id="CP022423">
    <property type="protein sequence ID" value="ASM75901.1"/>
    <property type="molecule type" value="Genomic_DNA"/>
</dbReference>
<dbReference type="InterPro" id="IPR017880">
    <property type="entry name" value="KilA_N"/>
</dbReference>
<evidence type="ECO:0000313" key="3">
    <source>
        <dbReference type="EMBL" id="ASM76425.1"/>
    </source>
</evidence>
<dbReference type="AlphaFoldDB" id="A0A221KBS0"/>
<dbReference type="EMBL" id="CP022423">
    <property type="protein sequence ID" value="ASM77300.1"/>
    <property type="molecule type" value="Genomic_DNA"/>
</dbReference>
<evidence type="ECO:0000313" key="5">
    <source>
        <dbReference type="EMBL" id="ASM77300.1"/>
    </source>
</evidence>
<accession>A0A221KBS0</accession>
<sequence>MNDLSILNTAIRRDSAGRYCLNDLHKAAGNNNRHRPSLWLANKATKAQLAVLESEARIPALRAEDVSQGDTQISGVTFQSKAGIPALPISDQRGGQYESRGTFVCKELVYSYAMWISPEFFLKVVRAYDALMTGNYVKPLTQAEKYWFSRRPHWQDVRRLVFDGHTYAQVGQMLKRSATSVGYAIRRMIAVGLINPVEFIRLRYFPETAERLIAGNKQMCLNWGVAQ</sequence>
<organism evidence="3 6">
    <name type="scientific">Vitreoscilla filiformis</name>
    <dbReference type="NCBI Taxonomy" id="63"/>
    <lineage>
        <taxon>Bacteria</taxon>
        <taxon>Pseudomonadati</taxon>
        <taxon>Pseudomonadota</taxon>
        <taxon>Betaproteobacteria</taxon>
        <taxon>Neisseriales</taxon>
        <taxon>Neisseriaceae</taxon>
        <taxon>Vitreoscilla</taxon>
    </lineage>
</organism>
<dbReference type="KEGG" id="vff:VITFI_CDS0646"/>
<protein>
    <recommendedName>
        <fullName evidence="1">KilA-N domain-containing protein</fullName>
    </recommendedName>
</protein>
<gene>
    <name evidence="2" type="ORF">VITFI_CDS0122</name>
    <name evidence="3" type="ORF">VITFI_CDS0646</name>
    <name evidence="4" type="ORF">VITFI_CDS1073</name>
    <name evidence="5" type="ORF">VITFI_CDS1522</name>
</gene>
<evidence type="ECO:0000313" key="2">
    <source>
        <dbReference type="EMBL" id="ASM75901.1"/>
    </source>
</evidence>